<dbReference type="Proteomes" id="UP000323242">
    <property type="component" value="Unassembled WGS sequence"/>
</dbReference>
<accession>A0A5D4JMU5</accession>
<proteinExistence type="predicted"/>
<keyword evidence="2" id="KW-1185">Reference proteome</keyword>
<gene>
    <name evidence="1" type="ORF">FY004_01015</name>
</gene>
<name>A0A5D4JMU5_9ACTN</name>
<evidence type="ECO:0008006" key="3">
    <source>
        <dbReference type="Google" id="ProtNLM"/>
    </source>
</evidence>
<comment type="caution">
    <text evidence="1">The sequence shown here is derived from an EMBL/GenBank/DDBJ whole genome shotgun (WGS) entry which is preliminary data.</text>
</comment>
<organism evidence="1 2">
    <name type="scientific">Streptomyces parvus</name>
    <dbReference type="NCBI Taxonomy" id="66428"/>
    <lineage>
        <taxon>Bacteria</taxon>
        <taxon>Bacillati</taxon>
        <taxon>Actinomycetota</taxon>
        <taxon>Actinomycetes</taxon>
        <taxon>Kitasatosporales</taxon>
        <taxon>Streptomycetaceae</taxon>
        <taxon>Streptomyces</taxon>
    </lineage>
</organism>
<protein>
    <recommendedName>
        <fullName evidence="3">Thiopeptide-type bacteriocin biosynthesis domain-containing protein</fullName>
    </recommendedName>
</protein>
<evidence type="ECO:0000313" key="1">
    <source>
        <dbReference type="EMBL" id="TYR66408.1"/>
    </source>
</evidence>
<dbReference type="AlphaFoldDB" id="A0A5D4JMU5"/>
<dbReference type="RefSeq" id="WP_109196040.1">
    <property type="nucleotide sequence ID" value="NZ_VSZQ01000003.1"/>
</dbReference>
<sequence>MTRDWLFCHLSGAGPRDLCGLLRSVPELRSPDTGTLWFFDRSRTGSGAHGLDLWFHSAPGTLREIGRLLGSGAVLPTAVAVVEYRDRPMNHPGTRGFDLADQLADVSSRLAVGLAEGAPPSGDPLDLAVLHLRHLVGLVAERDRSAFLFHCWQHWTAALEPAHRVDLGLRAELAAGPGPHATIGPGPDAPAAWQEYVRATQGLTSALAGAAEANFLLFDHARRTHVRLAIPVSVAALAARVVRAELSGSPIAGPVAPAAPAHSGSTLQSA</sequence>
<reference evidence="1 2" key="1">
    <citation type="submission" date="2019-08" db="EMBL/GenBank/DDBJ databases">
        <title>Draft genome for granaticin producer strain Streptomyces parvus C05.</title>
        <authorList>
            <person name="Gonzalez-Pimentel J.L."/>
        </authorList>
    </citation>
    <scope>NUCLEOTIDE SEQUENCE [LARGE SCALE GENOMIC DNA]</scope>
    <source>
        <strain evidence="1 2">C05</strain>
    </source>
</reference>
<dbReference type="EMBL" id="VSZQ01000003">
    <property type="protein sequence ID" value="TYR66408.1"/>
    <property type="molecule type" value="Genomic_DNA"/>
</dbReference>
<evidence type="ECO:0000313" key="2">
    <source>
        <dbReference type="Proteomes" id="UP000323242"/>
    </source>
</evidence>